<evidence type="ECO:0000256" key="3">
    <source>
        <dbReference type="ARBA" id="ARBA00023180"/>
    </source>
</evidence>
<dbReference type="InterPro" id="IPR049625">
    <property type="entry name" value="Glyco_transf_61_cat"/>
</dbReference>
<dbReference type="Pfam" id="PF04577">
    <property type="entry name" value="Glyco_transf_61"/>
    <property type="match status" value="1"/>
</dbReference>
<name>A0A5B8UER9_9BACT</name>
<evidence type="ECO:0000259" key="4">
    <source>
        <dbReference type="Pfam" id="PF04577"/>
    </source>
</evidence>
<keyword evidence="3" id="KW-0325">Glycoprotein</keyword>
<gene>
    <name evidence="5" type="ORF">FSB75_03065</name>
</gene>
<evidence type="ECO:0000313" key="6">
    <source>
        <dbReference type="Proteomes" id="UP000321204"/>
    </source>
</evidence>
<dbReference type="RefSeq" id="WP_146782579.1">
    <property type="nucleotide sequence ID" value="NZ_CP042433.1"/>
</dbReference>
<dbReference type="Proteomes" id="UP000321204">
    <property type="component" value="Chromosome"/>
</dbReference>
<organism evidence="5 6">
    <name type="scientific">Flavisolibacter ginsenosidimutans</name>
    <dbReference type="NCBI Taxonomy" id="661481"/>
    <lineage>
        <taxon>Bacteria</taxon>
        <taxon>Pseudomonadati</taxon>
        <taxon>Bacteroidota</taxon>
        <taxon>Chitinophagia</taxon>
        <taxon>Chitinophagales</taxon>
        <taxon>Chitinophagaceae</taxon>
        <taxon>Flavisolibacter</taxon>
    </lineage>
</organism>
<dbReference type="OrthoDB" id="1156086at2"/>
<reference evidence="5 6" key="1">
    <citation type="journal article" date="2015" name="Int. J. Syst. Evol. Microbiol.">
        <title>Flavisolibacter ginsenosidimutans sp. nov., with ginsenoside-converting activity isolated from soil used for cultivating ginseng.</title>
        <authorList>
            <person name="Zhao Y."/>
            <person name="Liu Q."/>
            <person name="Kang M.S."/>
            <person name="Jin F."/>
            <person name="Yu H."/>
            <person name="Im W.T."/>
        </authorList>
    </citation>
    <scope>NUCLEOTIDE SEQUENCE [LARGE SCALE GENOMIC DNA]</scope>
    <source>
        <strain evidence="5 6">Gsoil 636</strain>
    </source>
</reference>
<dbReference type="EMBL" id="CP042433">
    <property type="protein sequence ID" value="QEC54922.1"/>
    <property type="molecule type" value="Genomic_DNA"/>
</dbReference>
<dbReference type="AlphaFoldDB" id="A0A5B8UER9"/>
<evidence type="ECO:0000313" key="5">
    <source>
        <dbReference type="EMBL" id="QEC54922.1"/>
    </source>
</evidence>
<keyword evidence="6" id="KW-1185">Reference proteome</keyword>
<accession>A0A5B8UER9</accession>
<keyword evidence="1" id="KW-0328">Glycosyltransferase</keyword>
<evidence type="ECO:0000256" key="1">
    <source>
        <dbReference type="ARBA" id="ARBA00022676"/>
    </source>
</evidence>
<dbReference type="PANTHER" id="PTHR20961">
    <property type="entry name" value="GLYCOSYLTRANSFERASE"/>
    <property type="match status" value="1"/>
</dbReference>
<evidence type="ECO:0000256" key="2">
    <source>
        <dbReference type="ARBA" id="ARBA00022679"/>
    </source>
</evidence>
<keyword evidence="2 5" id="KW-0808">Transferase</keyword>
<feature type="domain" description="Glycosyltransferase 61 catalytic" evidence="4">
    <location>
        <begin position="111"/>
        <end position="285"/>
    </location>
</feature>
<sequence>MKFERKIVYPQSTAMPKLPLNYDDAKDFFEDGVRVTTKDVEQYKLTNVFVGATGVIYTPFQVLSESIVDEKHHGNYSPKAAVKDFLKGRIKLLPNENYLHVFDHWSANNHYHFHADLLPKLTLFTPQELAGLVLLLPDSFYSRKVAPELLKLFNFKPKAIEYIHYRDSNRGKVFVRNCLFIPKLTESHENHTILIEKLKQTLQPAQEENSPKRVYLKREDTSFRILLNAKEVESVLESFGFTPVPFDNLPLKDQIRTVANADILLGMHGAGLTNVLYMRKDSHLVEFRRDGKHFGHLYWHMASAAGVNYSAVFGEPDNPNLALEGIGCNLSLDVEHLKRVLERICK</sequence>
<dbReference type="GO" id="GO:0016757">
    <property type="term" value="F:glycosyltransferase activity"/>
    <property type="evidence" value="ECO:0007669"/>
    <property type="project" value="UniProtKB-KW"/>
</dbReference>
<dbReference type="KEGG" id="fgg:FSB75_03065"/>
<protein>
    <submittedName>
        <fullName evidence="5">Glycosyltransferase family 61 protein</fullName>
    </submittedName>
</protein>
<dbReference type="InterPro" id="IPR007657">
    <property type="entry name" value="Glycosyltransferase_61"/>
</dbReference>
<dbReference type="PANTHER" id="PTHR20961:SF124">
    <property type="entry name" value="GLYCOSYLTRANSFERASE"/>
    <property type="match status" value="1"/>
</dbReference>
<proteinExistence type="predicted"/>